<keyword evidence="4" id="KW-0238">DNA-binding</keyword>
<evidence type="ECO:0000256" key="2">
    <source>
        <dbReference type="ARBA" id="ARBA00022898"/>
    </source>
</evidence>
<reference evidence="7 8" key="1">
    <citation type="submission" date="2018-04" db="EMBL/GenBank/DDBJ databases">
        <title>Thalassorhabdus spongiae gen. nov., sp. nov., isolated from a marine sponge in South-West Iceland.</title>
        <authorList>
            <person name="Knobloch S."/>
            <person name="Daussin A."/>
            <person name="Johannsson R."/>
            <person name="Marteinsson V.T."/>
        </authorList>
    </citation>
    <scope>NUCLEOTIDE SEQUENCE [LARGE SCALE GENOMIC DNA]</scope>
    <source>
        <strain evidence="7 8">Hp12</strain>
    </source>
</reference>
<feature type="domain" description="HTH gntR-type" evidence="6">
    <location>
        <begin position="1"/>
        <end position="68"/>
    </location>
</feature>
<dbReference type="CDD" id="cd00609">
    <property type="entry name" value="AAT_like"/>
    <property type="match status" value="1"/>
</dbReference>
<name>A0A2V1H152_9GAMM</name>
<dbReference type="SMART" id="SM00345">
    <property type="entry name" value="HTH_GNTR"/>
    <property type="match status" value="1"/>
</dbReference>
<dbReference type="InterPro" id="IPR015421">
    <property type="entry name" value="PyrdxlP-dep_Trfase_major"/>
</dbReference>
<dbReference type="Gene3D" id="3.40.640.10">
    <property type="entry name" value="Type I PLP-dependent aspartate aminotransferase-like (Major domain)"/>
    <property type="match status" value="1"/>
</dbReference>
<comment type="caution">
    <text evidence="7">The sequence shown here is derived from an EMBL/GenBank/DDBJ whole genome shotgun (WGS) entry which is preliminary data.</text>
</comment>
<dbReference type="EMBL" id="QDDL01000004">
    <property type="protein sequence ID" value="PVZ69029.1"/>
    <property type="molecule type" value="Genomic_DNA"/>
</dbReference>
<sequence>MRYKQLAETFVDAIQQGDLKPGQRMPSLRQVALQHQVSMTTAMNCYRQLEQQQWINARPQSGFFVDRPSMVESATLDFPQFTSQITQPYSPGAIEPGPLSLSLVAPQLMPTRQLQQSARRAMKQLGSQVHLYPEIQGSLALRQALSEHFARYHFPFQADQLVISNGCLDAVRTALEVCSKPGDVVAINSPCFSGLLNLLSVMNRTVVEIPSTTQGLDLDQLEQLIQQGTVQAGLFSTTHINPQGLTLTVEQKQRLAKIANQYQFPIIEDDVYFELGHSSSQPLPAKYWDKHGDIIWCSSVSKTLSAGYRLGWCLPGRFFNDFLQQRILNSHGVNTPAQMTIADLIGNGQYLKHLRQIRSQLLAHATGYQQYLKQKLPKNTQMSHVSGGMVLWLQIPGLNSDQLAITAKAKGIEFVPGSSFTTLALYHDCLRINMGWPIENAASSEQSTQSSDHLPARQQLDQLIELIQQQLSKTCQ</sequence>
<organism evidence="7 8">
    <name type="scientific">Pelagibaculum spongiae</name>
    <dbReference type="NCBI Taxonomy" id="2080658"/>
    <lineage>
        <taxon>Bacteria</taxon>
        <taxon>Pseudomonadati</taxon>
        <taxon>Pseudomonadota</taxon>
        <taxon>Gammaproteobacteria</taxon>
        <taxon>Oceanospirillales</taxon>
        <taxon>Pelagibaculum</taxon>
    </lineage>
</organism>
<dbReference type="AlphaFoldDB" id="A0A2V1H152"/>
<proteinExistence type="inferred from homology"/>
<dbReference type="Gene3D" id="1.10.10.10">
    <property type="entry name" value="Winged helix-like DNA-binding domain superfamily/Winged helix DNA-binding domain"/>
    <property type="match status" value="1"/>
</dbReference>
<keyword evidence="5" id="KW-0804">Transcription</keyword>
<dbReference type="InterPro" id="IPR015424">
    <property type="entry name" value="PyrdxlP-dep_Trfase"/>
</dbReference>
<keyword evidence="8" id="KW-1185">Reference proteome</keyword>
<dbReference type="PANTHER" id="PTHR46577">
    <property type="entry name" value="HTH-TYPE TRANSCRIPTIONAL REGULATORY PROTEIN GABR"/>
    <property type="match status" value="1"/>
</dbReference>
<dbReference type="Pfam" id="PF00392">
    <property type="entry name" value="GntR"/>
    <property type="match status" value="1"/>
</dbReference>
<dbReference type="PANTHER" id="PTHR46577:SF2">
    <property type="entry name" value="TRANSCRIPTIONAL REGULATORY PROTEIN"/>
    <property type="match status" value="1"/>
</dbReference>
<dbReference type="InterPro" id="IPR036388">
    <property type="entry name" value="WH-like_DNA-bd_sf"/>
</dbReference>
<dbReference type="SUPFAM" id="SSF53383">
    <property type="entry name" value="PLP-dependent transferases"/>
    <property type="match status" value="1"/>
</dbReference>
<gene>
    <name evidence="7" type="ORF">DC094_12415</name>
</gene>
<dbReference type="Gene3D" id="3.90.1150.10">
    <property type="entry name" value="Aspartate Aminotransferase, domain 1"/>
    <property type="match status" value="1"/>
</dbReference>
<evidence type="ECO:0000259" key="6">
    <source>
        <dbReference type="PROSITE" id="PS50949"/>
    </source>
</evidence>
<evidence type="ECO:0000313" key="7">
    <source>
        <dbReference type="EMBL" id="PVZ69029.1"/>
    </source>
</evidence>
<dbReference type="Pfam" id="PF00155">
    <property type="entry name" value="Aminotran_1_2"/>
    <property type="match status" value="1"/>
</dbReference>
<dbReference type="GO" id="GO:0030170">
    <property type="term" value="F:pyridoxal phosphate binding"/>
    <property type="evidence" value="ECO:0007669"/>
    <property type="project" value="InterPro"/>
</dbReference>
<evidence type="ECO:0000256" key="5">
    <source>
        <dbReference type="ARBA" id="ARBA00023163"/>
    </source>
</evidence>
<dbReference type="OrthoDB" id="9804020at2"/>
<evidence type="ECO:0000313" key="8">
    <source>
        <dbReference type="Proteomes" id="UP000244906"/>
    </source>
</evidence>
<dbReference type="GO" id="GO:0003677">
    <property type="term" value="F:DNA binding"/>
    <property type="evidence" value="ECO:0007669"/>
    <property type="project" value="UniProtKB-KW"/>
</dbReference>
<dbReference type="RefSeq" id="WP_116687411.1">
    <property type="nucleotide sequence ID" value="NZ_CAWNYD010000004.1"/>
</dbReference>
<evidence type="ECO:0000256" key="4">
    <source>
        <dbReference type="ARBA" id="ARBA00023125"/>
    </source>
</evidence>
<dbReference type="CDD" id="cd07377">
    <property type="entry name" value="WHTH_GntR"/>
    <property type="match status" value="1"/>
</dbReference>
<dbReference type="Proteomes" id="UP000244906">
    <property type="component" value="Unassembled WGS sequence"/>
</dbReference>
<protein>
    <recommendedName>
        <fullName evidence="6">HTH gntR-type domain-containing protein</fullName>
    </recommendedName>
</protein>
<dbReference type="InterPro" id="IPR036390">
    <property type="entry name" value="WH_DNA-bd_sf"/>
</dbReference>
<dbReference type="PROSITE" id="PS50949">
    <property type="entry name" value="HTH_GNTR"/>
    <property type="match status" value="1"/>
</dbReference>
<evidence type="ECO:0000256" key="3">
    <source>
        <dbReference type="ARBA" id="ARBA00023015"/>
    </source>
</evidence>
<dbReference type="InterPro" id="IPR051446">
    <property type="entry name" value="HTH_trans_reg/aminotransferase"/>
</dbReference>
<evidence type="ECO:0000256" key="1">
    <source>
        <dbReference type="ARBA" id="ARBA00005384"/>
    </source>
</evidence>
<comment type="similarity">
    <text evidence="1">In the C-terminal section; belongs to the class-I pyridoxal-phosphate-dependent aminotransferase family.</text>
</comment>
<keyword evidence="3" id="KW-0805">Transcription regulation</keyword>
<keyword evidence="2" id="KW-0663">Pyridoxal phosphate</keyword>
<dbReference type="InterPro" id="IPR004839">
    <property type="entry name" value="Aminotransferase_I/II_large"/>
</dbReference>
<dbReference type="InterPro" id="IPR000524">
    <property type="entry name" value="Tscrpt_reg_HTH_GntR"/>
</dbReference>
<dbReference type="InterPro" id="IPR015422">
    <property type="entry name" value="PyrdxlP-dep_Trfase_small"/>
</dbReference>
<dbReference type="GO" id="GO:0003700">
    <property type="term" value="F:DNA-binding transcription factor activity"/>
    <property type="evidence" value="ECO:0007669"/>
    <property type="project" value="InterPro"/>
</dbReference>
<dbReference type="SUPFAM" id="SSF46785">
    <property type="entry name" value="Winged helix' DNA-binding domain"/>
    <property type="match status" value="1"/>
</dbReference>
<accession>A0A2V1H152</accession>